<proteinExistence type="predicted"/>
<name>A0ABP6SYJ8_9ACTN</name>
<dbReference type="EMBL" id="BAAAYN010000023">
    <property type="protein sequence ID" value="GAA3388687.1"/>
    <property type="molecule type" value="Genomic_DNA"/>
</dbReference>
<dbReference type="Proteomes" id="UP001501676">
    <property type="component" value="Unassembled WGS sequence"/>
</dbReference>
<dbReference type="RefSeq" id="WP_345729265.1">
    <property type="nucleotide sequence ID" value="NZ_BAAAYN010000023.1"/>
</dbReference>
<evidence type="ECO:0000313" key="2">
    <source>
        <dbReference type="Proteomes" id="UP001501676"/>
    </source>
</evidence>
<sequence length="102" mass="11100">MITNNRLSVKDLLIDDGFAPEWVSTYAAIVSRIYYHDVMKGVGMRKDAQGAVYGQSHASGLLQVARGLRDNPNGVARAQSEKAACQNDKCAMWMTVHGGPCD</sequence>
<organism evidence="1 2">
    <name type="scientific">Cryptosporangium minutisporangium</name>
    <dbReference type="NCBI Taxonomy" id="113569"/>
    <lineage>
        <taxon>Bacteria</taxon>
        <taxon>Bacillati</taxon>
        <taxon>Actinomycetota</taxon>
        <taxon>Actinomycetes</taxon>
        <taxon>Cryptosporangiales</taxon>
        <taxon>Cryptosporangiaceae</taxon>
        <taxon>Cryptosporangium</taxon>
    </lineage>
</organism>
<evidence type="ECO:0000313" key="1">
    <source>
        <dbReference type="EMBL" id="GAA3388687.1"/>
    </source>
</evidence>
<reference evidence="2" key="1">
    <citation type="journal article" date="2019" name="Int. J. Syst. Evol. Microbiol.">
        <title>The Global Catalogue of Microorganisms (GCM) 10K type strain sequencing project: providing services to taxonomists for standard genome sequencing and annotation.</title>
        <authorList>
            <consortium name="The Broad Institute Genomics Platform"/>
            <consortium name="The Broad Institute Genome Sequencing Center for Infectious Disease"/>
            <person name="Wu L."/>
            <person name="Ma J."/>
        </authorList>
    </citation>
    <scope>NUCLEOTIDE SEQUENCE [LARGE SCALE GENOMIC DNA]</scope>
    <source>
        <strain evidence="2">JCM 9458</strain>
    </source>
</reference>
<gene>
    <name evidence="1" type="ORF">GCM10020369_35860</name>
</gene>
<keyword evidence="2" id="KW-1185">Reference proteome</keyword>
<comment type="caution">
    <text evidence="1">The sequence shown here is derived from an EMBL/GenBank/DDBJ whole genome shotgun (WGS) entry which is preliminary data.</text>
</comment>
<accession>A0ABP6SYJ8</accession>
<protein>
    <submittedName>
        <fullName evidence="1">Uncharacterized protein</fullName>
    </submittedName>
</protein>